<dbReference type="Gene3D" id="3.30.70.2740">
    <property type="match status" value="1"/>
</dbReference>
<name>A0ABS7K151_9BACI</name>
<dbReference type="PROSITE" id="PS51387">
    <property type="entry name" value="FAD_PCMH"/>
    <property type="match status" value="1"/>
</dbReference>
<dbReference type="SUPFAM" id="SSF56176">
    <property type="entry name" value="FAD-binding/transporter-associated domain-like"/>
    <property type="match status" value="1"/>
</dbReference>
<keyword evidence="4" id="KW-0274">FAD</keyword>
<protein>
    <recommendedName>
        <fullName evidence="7">D-lactate dehydrogenase (cytochrome)</fullName>
        <ecNumber evidence="7">1.1.2.4</ecNumber>
    </recommendedName>
</protein>
<keyword evidence="5" id="KW-0809">Transit peptide</keyword>
<dbReference type="PANTHER" id="PTHR11748">
    <property type="entry name" value="D-LACTATE DEHYDROGENASE"/>
    <property type="match status" value="1"/>
</dbReference>
<proteinExistence type="inferred from homology"/>
<keyword evidence="10" id="KW-1185">Reference proteome</keyword>
<dbReference type="InterPro" id="IPR016166">
    <property type="entry name" value="FAD-bd_PCMH"/>
</dbReference>
<evidence type="ECO:0000256" key="2">
    <source>
        <dbReference type="ARBA" id="ARBA00008000"/>
    </source>
</evidence>
<feature type="domain" description="FAD-binding PCMH-type" evidence="8">
    <location>
        <begin position="32"/>
        <end position="210"/>
    </location>
</feature>
<dbReference type="Proteomes" id="UP000769780">
    <property type="component" value="Unassembled WGS sequence"/>
</dbReference>
<comment type="caution">
    <text evidence="9">The sequence shown here is derived from an EMBL/GenBank/DDBJ whole genome shotgun (WGS) entry which is preliminary data.</text>
</comment>
<dbReference type="InterPro" id="IPR016164">
    <property type="entry name" value="FAD-linked_Oxase-like_C"/>
</dbReference>
<dbReference type="InterPro" id="IPR016171">
    <property type="entry name" value="Vanillyl_alc_oxidase_C-sub2"/>
</dbReference>
<dbReference type="Pfam" id="PF02913">
    <property type="entry name" value="FAD-oxidase_C"/>
    <property type="match status" value="1"/>
</dbReference>
<evidence type="ECO:0000256" key="6">
    <source>
        <dbReference type="ARBA" id="ARBA00023002"/>
    </source>
</evidence>
<keyword evidence="3" id="KW-0285">Flavoprotein</keyword>
<dbReference type="EC" id="1.1.2.4" evidence="7"/>
<evidence type="ECO:0000313" key="9">
    <source>
        <dbReference type="EMBL" id="MBY0095881.1"/>
    </source>
</evidence>
<dbReference type="EMBL" id="JACWFH010000007">
    <property type="protein sequence ID" value="MBY0095881.1"/>
    <property type="molecule type" value="Genomic_DNA"/>
</dbReference>
<dbReference type="InterPro" id="IPR006094">
    <property type="entry name" value="Oxid_FAD_bind_N"/>
</dbReference>
<dbReference type="RefSeq" id="WP_221871878.1">
    <property type="nucleotide sequence ID" value="NZ_JACWFH010000007.1"/>
</dbReference>
<organism evidence="9 10">
    <name type="scientific">Mesobacillus maritimus</name>
    <dbReference type="NCBI Taxonomy" id="1643336"/>
    <lineage>
        <taxon>Bacteria</taxon>
        <taxon>Bacillati</taxon>
        <taxon>Bacillota</taxon>
        <taxon>Bacilli</taxon>
        <taxon>Bacillales</taxon>
        <taxon>Bacillaceae</taxon>
        <taxon>Mesobacillus</taxon>
    </lineage>
</organism>
<dbReference type="Gene3D" id="1.10.45.10">
    <property type="entry name" value="Vanillyl-alcohol Oxidase, Chain A, domain 4"/>
    <property type="match status" value="1"/>
</dbReference>
<evidence type="ECO:0000313" key="10">
    <source>
        <dbReference type="Proteomes" id="UP000769780"/>
    </source>
</evidence>
<evidence type="ECO:0000259" key="8">
    <source>
        <dbReference type="PROSITE" id="PS51387"/>
    </source>
</evidence>
<evidence type="ECO:0000256" key="1">
    <source>
        <dbReference type="ARBA" id="ARBA00001974"/>
    </source>
</evidence>
<dbReference type="InterPro" id="IPR036318">
    <property type="entry name" value="FAD-bd_PCMH-like_sf"/>
</dbReference>
<accession>A0ABS7K151</accession>
<gene>
    <name evidence="9" type="ORF">H0185_03560</name>
</gene>
<dbReference type="Gene3D" id="3.30.465.10">
    <property type="match status" value="1"/>
</dbReference>
<comment type="cofactor">
    <cofactor evidence="1">
        <name>FAD</name>
        <dbReference type="ChEBI" id="CHEBI:57692"/>
    </cofactor>
</comment>
<evidence type="ECO:0000256" key="5">
    <source>
        <dbReference type="ARBA" id="ARBA00022946"/>
    </source>
</evidence>
<comment type="similarity">
    <text evidence="2">Belongs to the FAD-binding oxidoreductase/transferase type 4 family.</text>
</comment>
<evidence type="ECO:0000256" key="7">
    <source>
        <dbReference type="ARBA" id="ARBA00038897"/>
    </source>
</evidence>
<reference evidence="9 10" key="1">
    <citation type="submission" date="2020-07" db="EMBL/GenBank/DDBJ databases">
        <title>Fungal Genomes of the International Space Station.</title>
        <authorList>
            <person name="Seuylemezian A."/>
            <person name="Singh N.K."/>
            <person name="Wood J."/>
            <person name="Venkateswaran K."/>
        </authorList>
    </citation>
    <scope>NUCLEOTIDE SEQUENCE [LARGE SCALE GENOMIC DNA]</scope>
    <source>
        <strain evidence="9 10">PL-B2</strain>
    </source>
</reference>
<keyword evidence="6" id="KW-0560">Oxidoreductase</keyword>
<dbReference type="InterPro" id="IPR004113">
    <property type="entry name" value="FAD-bd_oxidored_4_C"/>
</dbReference>
<dbReference type="SUPFAM" id="SSF55103">
    <property type="entry name" value="FAD-linked oxidases, C-terminal domain"/>
    <property type="match status" value="1"/>
</dbReference>
<dbReference type="InterPro" id="IPR016169">
    <property type="entry name" value="FAD-bd_PCMH_sub2"/>
</dbReference>
<sequence length="451" mass="48769">MYDQLLNIIQDADRISRNGTILEQHSKGMTYHAPQKPELVVYPESKEEVSQVLTYANERNIPVTPFGVGSSLEGHIIPAKGGITLNFSLMNKVVEVRQDDFLVKVQPGITRSQLNKELKKYGLFFPVDPGADATIGGMVSTNASGTNSVKYGTMKDQVLGLEVVLADGRIMKTGGMAVKSSAGYNLTSLLIGSEGTLGIFTEITLRLRGIPEVTVAARALFSSIDDAGTAAAAMLKSGLDLGKIELVDQATIRAVNAHKNTDYQEVPTLFIEMSGSEPTVKNDMELAQEIALGEGCQLFEFESDSLARAKLWEARHHVAFAIQAANPGKGLLSTDVCVPISELPNAIKETRKLIELHGVEAAIFGHVGDGNYHAVLSIDENNPEQVKKIEEINQRIVSYALAKGGTCTGEHGIGLGKKQFLRLEHGEGVELMEEIKLTFDPKGILNPGKIF</sequence>
<evidence type="ECO:0000256" key="3">
    <source>
        <dbReference type="ARBA" id="ARBA00022630"/>
    </source>
</evidence>
<dbReference type="PANTHER" id="PTHR11748:SF111">
    <property type="entry name" value="D-LACTATE DEHYDROGENASE, MITOCHONDRIAL-RELATED"/>
    <property type="match status" value="1"/>
</dbReference>
<dbReference type="Pfam" id="PF01565">
    <property type="entry name" value="FAD_binding_4"/>
    <property type="match status" value="1"/>
</dbReference>
<evidence type="ECO:0000256" key="4">
    <source>
        <dbReference type="ARBA" id="ARBA00022827"/>
    </source>
</evidence>